<gene>
    <name evidence="1" type="ORF">ACFQ03_06550</name>
</gene>
<comment type="caution">
    <text evidence="1">The sequence shown here is derived from an EMBL/GenBank/DDBJ whole genome shotgun (WGS) entry which is preliminary data.</text>
</comment>
<proteinExistence type="predicted"/>
<name>A0ABW3D971_9BACL</name>
<evidence type="ECO:0000313" key="2">
    <source>
        <dbReference type="Proteomes" id="UP001597120"/>
    </source>
</evidence>
<organism evidence="1 2">
    <name type="scientific">Paenibacillus residui</name>
    <dbReference type="NCBI Taxonomy" id="629724"/>
    <lineage>
        <taxon>Bacteria</taxon>
        <taxon>Bacillati</taxon>
        <taxon>Bacillota</taxon>
        <taxon>Bacilli</taxon>
        <taxon>Bacillales</taxon>
        <taxon>Paenibacillaceae</taxon>
        <taxon>Paenibacillus</taxon>
    </lineage>
</organism>
<evidence type="ECO:0000313" key="1">
    <source>
        <dbReference type="EMBL" id="MFD0868804.1"/>
    </source>
</evidence>
<dbReference type="EMBL" id="JBHTIU010000023">
    <property type="protein sequence ID" value="MFD0868804.1"/>
    <property type="molecule type" value="Genomic_DNA"/>
</dbReference>
<sequence>MREEVAGNIQIVRFHSPSGVNHWLQENPDVEVLDIQLSISDKRESFMIVYRPENN</sequence>
<protein>
    <submittedName>
        <fullName evidence="1">Uncharacterized protein</fullName>
    </submittedName>
</protein>
<accession>A0ABW3D971</accession>
<keyword evidence="2" id="KW-1185">Reference proteome</keyword>
<dbReference type="Proteomes" id="UP001597120">
    <property type="component" value="Unassembled WGS sequence"/>
</dbReference>
<dbReference type="RefSeq" id="WP_379286949.1">
    <property type="nucleotide sequence ID" value="NZ_JBHTIU010000023.1"/>
</dbReference>
<reference evidence="2" key="1">
    <citation type="journal article" date="2019" name="Int. J. Syst. Evol. Microbiol.">
        <title>The Global Catalogue of Microorganisms (GCM) 10K type strain sequencing project: providing services to taxonomists for standard genome sequencing and annotation.</title>
        <authorList>
            <consortium name="The Broad Institute Genomics Platform"/>
            <consortium name="The Broad Institute Genome Sequencing Center for Infectious Disease"/>
            <person name="Wu L."/>
            <person name="Ma J."/>
        </authorList>
    </citation>
    <scope>NUCLEOTIDE SEQUENCE [LARGE SCALE GENOMIC DNA]</scope>
    <source>
        <strain evidence="2">CCUG 57263</strain>
    </source>
</reference>